<name>A0A7H1NQI5_9PROT</name>
<protein>
    <submittedName>
        <fullName evidence="3">Universal stress protein family protein</fullName>
    </submittedName>
</protein>
<feature type="domain" description="UspA" evidence="2">
    <location>
        <begin position="5"/>
        <end position="63"/>
    </location>
</feature>
<keyword evidence="4" id="KW-1185">Reference proteome</keyword>
<dbReference type="EMBL" id="CP060244">
    <property type="protein sequence ID" value="QNT78045.1"/>
    <property type="molecule type" value="Genomic_DNA"/>
</dbReference>
<dbReference type="SUPFAM" id="SSF52402">
    <property type="entry name" value="Adenine nucleotide alpha hydrolases-like"/>
    <property type="match status" value="2"/>
</dbReference>
<accession>A0A7H1NQI5</accession>
<dbReference type="KEGG" id="ebla:JGUZn3_08120"/>
<dbReference type="InterPro" id="IPR006015">
    <property type="entry name" value="Universal_stress_UspA"/>
</dbReference>
<organism evidence="3 4">
    <name type="scientific">Entomobacter blattae</name>
    <dbReference type="NCBI Taxonomy" id="2762277"/>
    <lineage>
        <taxon>Bacteria</taxon>
        <taxon>Pseudomonadati</taxon>
        <taxon>Pseudomonadota</taxon>
        <taxon>Alphaproteobacteria</taxon>
        <taxon>Acetobacterales</taxon>
        <taxon>Acetobacteraceae</taxon>
        <taxon>Entomobacter</taxon>
    </lineage>
</organism>
<dbReference type="CDD" id="cd00293">
    <property type="entry name" value="USP-like"/>
    <property type="match status" value="2"/>
</dbReference>
<dbReference type="Pfam" id="PF00582">
    <property type="entry name" value="Usp"/>
    <property type="match status" value="2"/>
</dbReference>
<reference evidence="3 4" key="1">
    <citation type="submission" date="2020-08" db="EMBL/GenBank/DDBJ databases">
        <title>Complete genome sequence of Entomobacter blattae G55GP.</title>
        <authorList>
            <person name="Poehlein A."/>
            <person name="Guzman J."/>
            <person name="Daniel R."/>
            <person name="Vilcinskas A."/>
        </authorList>
    </citation>
    <scope>NUCLEOTIDE SEQUENCE [LARGE SCALE GENOMIC DNA]</scope>
    <source>
        <strain evidence="3 4">G55GP</strain>
    </source>
</reference>
<sequence length="292" mass="31284">MNIIQKILVPLQGSPNGSSAIEAGLHFAQTFGAHLSILHVRPDSRDIAPLAGEGISGAMVEEMISSAEAENSERLQKARTTFDTCMAKHNITLTSPSPRERKPGTVSASFSALTGNENEVIAFQARVSDVIVVPHPNAGDEISSSEALHSVLFDSGKPVIIAPSTLPPALGSRVCIGWNGSPESASALQSFLPWAYKAEAVQILYSEEYQRRGPHATEVKDYLAFHGIEASVQEFGVIRNNVGASLLSACDAFKADMLCIGAYSHSRLRQLILGGVTRHVLEHAKLALFMGR</sequence>
<dbReference type="AlphaFoldDB" id="A0A7H1NQI5"/>
<evidence type="ECO:0000313" key="4">
    <source>
        <dbReference type="Proteomes" id="UP000516349"/>
    </source>
</evidence>
<evidence type="ECO:0000313" key="3">
    <source>
        <dbReference type="EMBL" id="QNT78045.1"/>
    </source>
</evidence>
<dbReference type="PANTHER" id="PTHR46268:SF15">
    <property type="entry name" value="UNIVERSAL STRESS PROTEIN HP_0031"/>
    <property type="match status" value="1"/>
</dbReference>
<gene>
    <name evidence="3" type="ORF">JGUZn3_08120</name>
</gene>
<dbReference type="Gene3D" id="3.40.50.12370">
    <property type="match status" value="1"/>
</dbReference>
<evidence type="ECO:0000259" key="2">
    <source>
        <dbReference type="Pfam" id="PF00582"/>
    </source>
</evidence>
<dbReference type="Proteomes" id="UP000516349">
    <property type="component" value="Chromosome"/>
</dbReference>
<dbReference type="PRINTS" id="PR01438">
    <property type="entry name" value="UNVRSLSTRESS"/>
</dbReference>
<dbReference type="PANTHER" id="PTHR46268">
    <property type="entry name" value="STRESS RESPONSE PROTEIN NHAX"/>
    <property type="match status" value="1"/>
</dbReference>
<dbReference type="RefSeq" id="WP_203414426.1">
    <property type="nucleotide sequence ID" value="NZ_CP060244.1"/>
</dbReference>
<dbReference type="InterPro" id="IPR006016">
    <property type="entry name" value="UspA"/>
</dbReference>
<comment type="similarity">
    <text evidence="1">Belongs to the universal stress protein A family.</text>
</comment>
<proteinExistence type="inferred from homology"/>
<evidence type="ECO:0000256" key="1">
    <source>
        <dbReference type="ARBA" id="ARBA00008791"/>
    </source>
</evidence>
<feature type="domain" description="UspA" evidence="2">
    <location>
        <begin position="206"/>
        <end position="285"/>
    </location>
</feature>